<feature type="compositionally biased region" description="Low complexity" evidence="8">
    <location>
        <begin position="11"/>
        <end position="28"/>
    </location>
</feature>
<dbReference type="eggNOG" id="COG0681">
    <property type="taxonomic scope" value="Bacteria"/>
</dbReference>
<evidence type="ECO:0000259" key="9">
    <source>
        <dbReference type="Pfam" id="PF10502"/>
    </source>
</evidence>
<evidence type="ECO:0000256" key="1">
    <source>
        <dbReference type="ARBA" id="ARBA00000677"/>
    </source>
</evidence>
<evidence type="ECO:0000256" key="3">
    <source>
        <dbReference type="ARBA" id="ARBA00013208"/>
    </source>
</evidence>
<dbReference type="PROSITE" id="PS00760">
    <property type="entry name" value="SPASE_I_2"/>
    <property type="match status" value="1"/>
</dbReference>
<dbReference type="InterPro" id="IPR019757">
    <property type="entry name" value="Pept_S26A_signal_pept_1_Lys-AS"/>
</dbReference>
<accession>F1ZA56</accession>
<evidence type="ECO:0000256" key="4">
    <source>
        <dbReference type="ARBA" id="ARBA00019232"/>
    </source>
</evidence>
<dbReference type="MEROPS" id="S26.001"/>
<evidence type="ECO:0000256" key="6">
    <source>
        <dbReference type="PIRSR" id="PIRSR600223-1"/>
    </source>
</evidence>
<comment type="catalytic activity">
    <reaction evidence="1 7">
        <text>Cleavage of hydrophobic, N-terminal signal or leader sequences from secreted and periplasmic proteins.</text>
        <dbReference type="EC" id="3.4.21.89"/>
    </reaction>
</comment>
<feature type="transmembrane region" description="Helical" evidence="7">
    <location>
        <begin position="65"/>
        <end position="87"/>
    </location>
</feature>
<feature type="domain" description="Peptidase S26" evidence="9">
    <location>
        <begin position="65"/>
        <end position="290"/>
    </location>
</feature>
<dbReference type="Pfam" id="PF10502">
    <property type="entry name" value="Peptidase_S26"/>
    <property type="match status" value="1"/>
</dbReference>
<protein>
    <recommendedName>
        <fullName evidence="4 7">Signal peptidase I</fullName>
        <ecNumber evidence="3 7">3.4.21.89</ecNumber>
    </recommendedName>
</protein>
<evidence type="ECO:0000256" key="8">
    <source>
        <dbReference type="SAM" id="MobiDB-lite"/>
    </source>
</evidence>
<dbReference type="CDD" id="cd06530">
    <property type="entry name" value="S26_SPase_I"/>
    <property type="match status" value="1"/>
</dbReference>
<comment type="similarity">
    <text evidence="2 7">Belongs to the peptidase S26 family.</text>
</comment>
<feature type="active site" evidence="6">
    <location>
        <position position="93"/>
    </location>
</feature>
<dbReference type="EC" id="3.4.21.89" evidence="3 7"/>
<comment type="caution">
    <text evidence="10">The sequence shown here is derived from an EMBL/GenBank/DDBJ whole genome shotgun (WGS) entry which is preliminary data.</text>
</comment>
<evidence type="ECO:0000256" key="2">
    <source>
        <dbReference type="ARBA" id="ARBA00009370"/>
    </source>
</evidence>
<dbReference type="AlphaFoldDB" id="F1ZA56"/>
<dbReference type="InterPro" id="IPR000223">
    <property type="entry name" value="Pept_S26A_signal_pept_1"/>
</dbReference>
<dbReference type="PANTHER" id="PTHR43390:SF1">
    <property type="entry name" value="CHLOROPLAST PROCESSING PEPTIDASE"/>
    <property type="match status" value="1"/>
</dbReference>
<keyword evidence="7" id="KW-1133">Transmembrane helix</keyword>
<gene>
    <name evidence="10" type="ORF">Y88_0592</name>
</gene>
<comment type="subcellular location">
    <subcellularLocation>
        <location evidence="7">Membrane</location>
        <topology evidence="7">Single-pass type II membrane protein</topology>
    </subcellularLocation>
</comment>
<dbReference type="InterPro" id="IPR036286">
    <property type="entry name" value="LexA/Signal_pep-like_sf"/>
</dbReference>
<keyword evidence="7" id="KW-0812">Transmembrane</keyword>
<dbReference type="STRING" id="983920.Y88_0592"/>
<dbReference type="Proteomes" id="UP000004728">
    <property type="component" value="Unassembled WGS sequence"/>
</dbReference>
<dbReference type="PANTHER" id="PTHR43390">
    <property type="entry name" value="SIGNAL PEPTIDASE I"/>
    <property type="match status" value="1"/>
</dbReference>
<dbReference type="Gene3D" id="2.10.109.10">
    <property type="entry name" value="Umud Fragment, subunit A"/>
    <property type="match status" value="1"/>
</dbReference>
<dbReference type="EMBL" id="AEWJ01000041">
    <property type="protein sequence ID" value="EGD58536.1"/>
    <property type="molecule type" value="Genomic_DNA"/>
</dbReference>
<keyword evidence="7" id="KW-0645">Protease</keyword>
<keyword evidence="5 7" id="KW-0378">Hydrolase</keyword>
<reference evidence="10 11" key="1">
    <citation type="journal article" date="2012" name="J. Bacteriol.">
        <title>Draft Genome Sequence of Novosphingobium nitrogenifigens Y88T.</title>
        <authorList>
            <person name="Strabala T.J."/>
            <person name="Macdonald L."/>
            <person name="Liu V."/>
            <person name="Smit A.M."/>
        </authorList>
    </citation>
    <scope>NUCLEOTIDE SEQUENCE [LARGE SCALE GENOMIC DNA]</scope>
    <source>
        <strain evidence="10 11">DSM 19370</strain>
    </source>
</reference>
<dbReference type="GO" id="GO:0016020">
    <property type="term" value="C:membrane"/>
    <property type="evidence" value="ECO:0007669"/>
    <property type="project" value="UniProtKB-SubCell"/>
</dbReference>
<dbReference type="HOGENOM" id="CLU_028723_1_2_5"/>
<dbReference type="SUPFAM" id="SSF51306">
    <property type="entry name" value="LexA/Signal peptidase"/>
    <property type="match status" value="1"/>
</dbReference>
<feature type="active site" evidence="6">
    <location>
        <position position="154"/>
    </location>
</feature>
<dbReference type="GO" id="GO:0006465">
    <property type="term" value="P:signal peptide processing"/>
    <property type="evidence" value="ECO:0007669"/>
    <property type="project" value="InterPro"/>
</dbReference>
<organism evidence="10 11">
    <name type="scientific">Novosphingobium nitrogenifigens DSM 19370</name>
    <dbReference type="NCBI Taxonomy" id="983920"/>
    <lineage>
        <taxon>Bacteria</taxon>
        <taxon>Pseudomonadati</taxon>
        <taxon>Pseudomonadota</taxon>
        <taxon>Alphaproteobacteria</taxon>
        <taxon>Sphingomonadales</taxon>
        <taxon>Sphingomonadaceae</taxon>
        <taxon>Novosphingobium</taxon>
    </lineage>
</organism>
<proteinExistence type="inferred from homology"/>
<evidence type="ECO:0000256" key="5">
    <source>
        <dbReference type="ARBA" id="ARBA00022801"/>
    </source>
</evidence>
<dbReference type="InParanoid" id="F1ZA56"/>
<feature type="region of interest" description="Disordered" evidence="8">
    <location>
        <begin position="1"/>
        <end position="41"/>
    </location>
</feature>
<dbReference type="RefSeq" id="WP_008066628.1">
    <property type="nucleotide sequence ID" value="NZ_AQWK01000002.1"/>
</dbReference>
<evidence type="ECO:0000313" key="10">
    <source>
        <dbReference type="EMBL" id="EGD58536.1"/>
    </source>
</evidence>
<keyword evidence="11" id="KW-1185">Reference proteome</keyword>
<sequence length="317" mass="34776">MTTTMNDTPEKNPAPSASGSSSGTAKPKASGEQRDAAADIAARIVRGNGNPQGAKGKKPHDDESFLVFLVKLVLIVGIFRSFIFSPFNIPSESMLPRLENGDYLLAAKWPYGFSKYSLPFSLPLIPGRVLPHQPKRGDVVIFKAPPGNDVDYIKRVIGLPGDTVQMKGGVLYINGQPVKKERQSDFVIPVSTNTNCVSPEFEVLEKDGTPTCHYPQFKETLPEGKSYNVLDLGYRPQDDTPPILIPADRMFLMGDNRDNSMDSRFPAVEGGGIGLVPQENLVGRATIVMWSTDGGANWFLPWTWFTSARWNRIGGTF</sequence>
<evidence type="ECO:0000313" key="11">
    <source>
        <dbReference type="Proteomes" id="UP000004728"/>
    </source>
</evidence>
<dbReference type="GO" id="GO:0009003">
    <property type="term" value="F:signal peptidase activity"/>
    <property type="evidence" value="ECO:0007669"/>
    <property type="project" value="UniProtKB-EC"/>
</dbReference>
<dbReference type="FunCoup" id="F1ZA56">
    <property type="interactions" value="339"/>
</dbReference>
<dbReference type="GO" id="GO:0004252">
    <property type="term" value="F:serine-type endopeptidase activity"/>
    <property type="evidence" value="ECO:0007669"/>
    <property type="project" value="InterPro"/>
</dbReference>
<dbReference type="PRINTS" id="PR00727">
    <property type="entry name" value="LEADERPTASE"/>
</dbReference>
<name>F1ZA56_9SPHN</name>
<evidence type="ECO:0000256" key="7">
    <source>
        <dbReference type="RuleBase" id="RU362042"/>
    </source>
</evidence>
<keyword evidence="7" id="KW-0472">Membrane</keyword>
<dbReference type="NCBIfam" id="TIGR02227">
    <property type="entry name" value="sigpep_I_bact"/>
    <property type="match status" value="1"/>
</dbReference>
<dbReference type="InterPro" id="IPR019533">
    <property type="entry name" value="Peptidase_S26"/>
</dbReference>